<evidence type="ECO:0000313" key="3">
    <source>
        <dbReference type="EMBL" id="MEH0098742.1"/>
    </source>
</evidence>
<evidence type="ECO:0000256" key="2">
    <source>
        <dbReference type="ARBA" id="ARBA00023143"/>
    </source>
</evidence>
<gene>
    <name evidence="3" type="ORF">V6L76_20985</name>
</gene>
<dbReference type="EMBL" id="JBAKBE010000026">
    <property type="protein sequence ID" value="MEH0098742.1"/>
    <property type="molecule type" value="Genomic_DNA"/>
</dbReference>
<keyword evidence="3" id="KW-0966">Cell projection</keyword>
<keyword evidence="3" id="KW-0282">Flagellum</keyword>
<reference evidence="3 4" key="1">
    <citation type="submission" date="2024-02" db="EMBL/GenBank/DDBJ databases">
        <title>A new putative Pannonibacter species isolated from two cases of bloodstream infections in paediatric patients.</title>
        <authorList>
            <person name="Castellana S."/>
            <person name="De Laurentiis V."/>
            <person name="Grassi M."/>
            <person name="De Leonardis F."/>
            <person name="Mosca A."/>
            <person name="De Carlo C."/>
            <person name="Sparapano E."/>
            <person name="Ronga L."/>
            <person name="Santacroce L."/>
            <person name="Chironna M."/>
            <person name="De Robertis A."/>
            <person name="Bianco A."/>
            <person name="Del Sambro L."/>
            <person name="Capozzi L."/>
            <person name="Parisi A."/>
        </authorList>
    </citation>
    <scope>NUCLEOTIDE SEQUENCE [LARGE SCALE GENOMIC DNA]</scope>
    <source>
        <strain evidence="3 4">Pt2</strain>
    </source>
</reference>
<accession>A0ABU7ZUH1</accession>
<evidence type="ECO:0000313" key="4">
    <source>
        <dbReference type="Proteomes" id="UP001380822"/>
    </source>
</evidence>
<dbReference type="Proteomes" id="UP001380822">
    <property type="component" value="Unassembled WGS sequence"/>
</dbReference>
<keyword evidence="2" id="KW-0975">Bacterial flagellum</keyword>
<evidence type="ECO:0000256" key="1">
    <source>
        <dbReference type="ARBA" id="ARBA00004365"/>
    </source>
</evidence>
<keyword evidence="3" id="KW-0969">Cilium</keyword>
<comment type="subcellular location">
    <subcellularLocation>
        <location evidence="1">Bacterial flagellum</location>
    </subcellularLocation>
</comment>
<comment type="caution">
    <text evidence="3">The sequence shown here is derived from an EMBL/GenBank/DDBJ whole genome shotgun (WGS) entry which is preliminary data.</text>
</comment>
<protein>
    <submittedName>
        <fullName evidence="3">Flagellin hook IN motif-containing protein</fullName>
    </submittedName>
</protein>
<sequence>EGNDLTAIFNEDNTSKLTVKAVDYTDTTLSTGLNLQDLAQAKGGAASLQLEGGKSSVTFVDASGDALSSGSLLSDATSLNVGDTLSLKVGSTAGSANAGGFVDIVIGANTTVQSLVDQVNNVAGVRAEFDEKTGSLSIIS</sequence>
<feature type="non-terminal residue" evidence="3">
    <location>
        <position position="1"/>
    </location>
</feature>
<feature type="non-terminal residue" evidence="3">
    <location>
        <position position="140"/>
    </location>
</feature>
<keyword evidence="4" id="KW-1185">Reference proteome</keyword>
<name>A0ABU7ZUH1_9HYPH</name>
<proteinExistence type="predicted"/>
<dbReference type="Pfam" id="PF07196">
    <property type="entry name" value="Flagellin_IN"/>
    <property type="match status" value="1"/>
</dbReference>
<dbReference type="InterPro" id="IPR010810">
    <property type="entry name" value="Flagellin_hook_IN_motif"/>
</dbReference>
<dbReference type="RefSeq" id="WP_334257580.1">
    <property type="nucleotide sequence ID" value="NZ_JBAKBE010000026.1"/>
</dbReference>
<organism evidence="3 4">
    <name type="scientific">Pannonibacter anstelovis</name>
    <dbReference type="NCBI Taxonomy" id="3121537"/>
    <lineage>
        <taxon>Bacteria</taxon>
        <taxon>Pseudomonadati</taxon>
        <taxon>Pseudomonadota</taxon>
        <taxon>Alphaproteobacteria</taxon>
        <taxon>Hyphomicrobiales</taxon>
        <taxon>Stappiaceae</taxon>
        <taxon>Pannonibacter</taxon>
    </lineage>
</organism>